<dbReference type="AlphaFoldDB" id="A0A7M3SY59"/>
<gene>
    <name evidence="1" type="ORF">FLP08_03050</name>
</gene>
<evidence type="ECO:0000313" key="1">
    <source>
        <dbReference type="EMBL" id="MUP41540.1"/>
    </source>
</evidence>
<accession>A0A7M3SY59</accession>
<sequence>MKLLIISIVLLGLAFAGIAIKIWAKKDGKFAGTCASQNPYLNKSGEPCSFCGKLPDEMENCSETPKTSQA</sequence>
<dbReference type="Proteomes" id="UP000460416">
    <property type="component" value="Unassembled WGS sequence"/>
</dbReference>
<protein>
    <submittedName>
        <fullName evidence="1">Membrane or secreted protein</fullName>
    </submittedName>
</protein>
<comment type="caution">
    <text evidence="1">The sequence shown here is derived from an EMBL/GenBank/DDBJ whole genome shotgun (WGS) entry which is preliminary data.</text>
</comment>
<dbReference type="OrthoDB" id="1452953at2"/>
<reference evidence="1 2" key="1">
    <citation type="submission" date="2019-07" db="EMBL/GenBank/DDBJ databases">
        <title>Gramella aestuarii sp. nov., isolated from a tidal flat, and emended description of Gramella echinicola.</title>
        <authorList>
            <person name="Liu L."/>
        </authorList>
    </citation>
    <scope>NUCLEOTIDE SEQUENCE [LARGE SCALE GENOMIC DNA]</scope>
    <source>
        <strain evidence="1 2">BS12</strain>
    </source>
</reference>
<proteinExistence type="predicted"/>
<dbReference type="EMBL" id="VJVW01000001">
    <property type="protein sequence ID" value="MUP41540.1"/>
    <property type="molecule type" value="Genomic_DNA"/>
</dbReference>
<name>A0A7M3SY59_9FLAO</name>
<evidence type="ECO:0000313" key="2">
    <source>
        <dbReference type="Proteomes" id="UP000460416"/>
    </source>
</evidence>
<dbReference type="RefSeq" id="WP_156273915.1">
    <property type="nucleotide sequence ID" value="NZ_BAABGI010000002.1"/>
</dbReference>
<organism evidence="1 2">
    <name type="scientific">Christiangramia aestuarii</name>
    <dbReference type="NCBI Taxonomy" id="1028746"/>
    <lineage>
        <taxon>Bacteria</taxon>
        <taxon>Pseudomonadati</taxon>
        <taxon>Bacteroidota</taxon>
        <taxon>Flavobacteriia</taxon>
        <taxon>Flavobacteriales</taxon>
        <taxon>Flavobacteriaceae</taxon>
        <taxon>Christiangramia</taxon>
    </lineage>
</organism>
<keyword evidence="2" id="KW-1185">Reference proteome</keyword>